<feature type="transmembrane region" description="Helical" evidence="1">
    <location>
        <begin position="171"/>
        <end position="193"/>
    </location>
</feature>
<evidence type="ECO:0000313" key="2">
    <source>
        <dbReference type="EMBL" id="WFT74483.1"/>
    </source>
</evidence>
<feature type="transmembrane region" description="Helical" evidence="1">
    <location>
        <begin position="7"/>
        <end position="28"/>
    </location>
</feature>
<feature type="transmembrane region" description="Helical" evidence="1">
    <location>
        <begin position="134"/>
        <end position="159"/>
    </location>
</feature>
<organism evidence="2 3">
    <name type="scientific">Halobacillus naozhouensis</name>
    <dbReference type="NCBI Taxonomy" id="554880"/>
    <lineage>
        <taxon>Bacteria</taxon>
        <taxon>Bacillati</taxon>
        <taxon>Bacillota</taxon>
        <taxon>Bacilli</taxon>
        <taxon>Bacillales</taxon>
        <taxon>Bacillaceae</taxon>
        <taxon>Halobacillus</taxon>
    </lineage>
</organism>
<keyword evidence="1" id="KW-0472">Membrane</keyword>
<accession>A0ABY8IZ60</accession>
<keyword evidence="3" id="KW-1185">Reference proteome</keyword>
<sequence>MKQRKYLYFLLMLIFVLSFLLIAIYVFLQPEYRAQPSMREMPSMAMMMLFEFARMNEYSLRPVLEVCERNCDGLMGMGGTMPQHGNPILDKANYVFSLVLIICSAGLIGVVSVLALLWIPKLKGVKKASMRTRVLTYFGFSAGLFLAVAVFVWLRAVILQDPAVLQMGLSFWVYSLLTLLILLILVIMVIGALSRGYDYVRNQLLHFKGYNYQKQGGKPK</sequence>
<keyword evidence="1" id="KW-1133">Transmembrane helix</keyword>
<reference evidence="2 3" key="1">
    <citation type="submission" date="2023-04" db="EMBL/GenBank/DDBJ databases">
        <title>Genome sequence of Halobacillus naozhouensis KACC 21980.</title>
        <authorList>
            <person name="Kim S."/>
            <person name="Heo J."/>
            <person name="Kwon S.-W."/>
        </authorList>
    </citation>
    <scope>NUCLEOTIDE SEQUENCE [LARGE SCALE GENOMIC DNA]</scope>
    <source>
        <strain evidence="2 3">KCTC 13234</strain>
    </source>
</reference>
<feature type="transmembrane region" description="Helical" evidence="1">
    <location>
        <begin position="94"/>
        <end position="119"/>
    </location>
</feature>
<dbReference type="EMBL" id="CP121671">
    <property type="protein sequence ID" value="WFT74483.1"/>
    <property type="molecule type" value="Genomic_DNA"/>
</dbReference>
<protein>
    <submittedName>
        <fullName evidence="2">Uncharacterized protein</fullName>
    </submittedName>
</protein>
<keyword evidence="1" id="KW-0812">Transmembrane</keyword>
<name>A0ABY8IZ60_9BACI</name>
<dbReference type="RefSeq" id="WP_283076480.1">
    <property type="nucleotide sequence ID" value="NZ_CP121671.1"/>
</dbReference>
<gene>
    <name evidence="2" type="ORF">P9989_19355</name>
</gene>
<evidence type="ECO:0000256" key="1">
    <source>
        <dbReference type="SAM" id="Phobius"/>
    </source>
</evidence>
<proteinExistence type="predicted"/>
<dbReference type="Proteomes" id="UP001221597">
    <property type="component" value="Chromosome"/>
</dbReference>
<evidence type="ECO:0000313" key="3">
    <source>
        <dbReference type="Proteomes" id="UP001221597"/>
    </source>
</evidence>